<dbReference type="Proteomes" id="UP000220702">
    <property type="component" value="Unassembled WGS sequence"/>
</dbReference>
<dbReference type="RefSeq" id="WP_141481443.1">
    <property type="nucleotide sequence ID" value="NZ_NVNL01000167.1"/>
</dbReference>
<dbReference type="AlphaFoldDB" id="A0A9X6Y743"/>
<sequence length="183" mass="21554">MGSLEEKHGELFFCEQGCCIPNKTSIRISQSQLKEFVIFLNNFKKNIERVFSATSYSYTKDFNKIIRISHESFVYLNLSKEQRKFLNQRNRKLLKLLNNSSFSRDLIFNEMEQLLLFFFSIVKSFEISNHTLEKLIKLLRKIEFILIRHRSTGNKYSSIDLNRKNGILKVSEVAEEPEVSEVA</sequence>
<feature type="non-terminal residue" evidence="1">
    <location>
        <position position="183"/>
    </location>
</feature>
<name>A0A9X6Y743_BACTU</name>
<proteinExistence type="predicted"/>
<dbReference type="InterPro" id="IPR048009">
    <property type="entry name" value="NGRR_dom"/>
</dbReference>
<organism evidence="1 2">
    <name type="scientific">Bacillus thuringiensis</name>
    <dbReference type="NCBI Taxonomy" id="1428"/>
    <lineage>
        <taxon>Bacteria</taxon>
        <taxon>Bacillati</taxon>
        <taxon>Bacillota</taxon>
        <taxon>Bacilli</taxon>
        <taxon>Bacillales</taxon>
        <taxon>Bacillaceae</taxon>
        <taxon>Bacillus</taxon>
        <taxon>Bacillus cereus group</taxon>
    </lineage>
</organism>
<reference evidence="1 2" key="1">
    <citation type="submission" date="2017-09" db="EMBL/GenBank/DDBJ databases">
        <title>Large-scale bioinformatics analysis of Bacillus genomes uncovers conserved roles of natural products in bacterial physiology.</title>
        <authorList>
            <consortium name="Agbiome Team Llc"/>
            <person name="Bleich R.M."/>
            <person name="Grubbs K.J."/>
            <person name="Santa Maria K.C."/>
            <person name="Allen S.E."/>
            <person name="Farag S."/>
            <person name="Shank E.A."/>
            <person name="Bowers A."/>
        </authorList>
    </citation>
    <scope>NUCLEOTIDE SEQUENCE [LARGE SCALE GENOMIC DNA]</scope>
    <source>
        <strain evidence="1 2">AFS089089</strain>
    </source>
</reference>
<comment type="caution">
    <text evidence="1">The sequence shown here is derived from an EMBL/GenBank/DDBJ whole genome shotgun (WGS) entry which is preliminary data.</text>
</comment>
<protein>
    <submittedName>
        <fullName evidence="1">Uncharacterized protein</fullName>
    </submittedName>
</protein>
<dbReference type="EMBL" id="NVNL01000167">
    <property type="protein sequence ID" value="PEA85700.1"/>
    <property type="molecule type" value="Genomic_DNA"/>
</dbReference>
<accession>A0A9X6Y743</accession>
<evidence type="ECO:0000313" key="2">
    <source>
        <dbReference type="Proteomes" id="UP000220702"/>
    </source>
</evidence>
<dbReference type="NCBIfam" id="NF033172">
    <property type="entry name" value="N_to_GlyXaaXaa"/>
    <property type="match status" value="1"/>
</dbReference>
<gene>
    <name evidence="1" type="ORF">CON71_34280</name>
</gene>
<evidence type="ECO:0000313" key="1">
    <source>
        <dbReference type="EMBL" id="PEA85700.1"/>
    </source>
</evidence>